<comment type="caution">
    <text evidence="1">The sequence shown here is derived from an EMBL/GenBank/DDBJ whole genome shotgun (WGS) entry which is preliminary data.</text>
</comment>
<proteinExistence type="predicted"/>
<dbReference type="RefSeq" id="WP_316025048.1">
    <property type="nucleotide sequence ID" value="NZ_JAWDIO010000002.1"/>
</dbReference>
<sequence>MMNYQTLINMMVSSINSHKIELEAWPLDVRKQAWSTLGKRIEAHSKQFEKNRTLALQNEDIDPVFRQELMDIELITKESFLAE</sequence>
<evidence type="ECO:0000313" key="2">
    <source>
        <dbReference type="Proteomes" id="UP001247805"/>
    </source>
</evidence>
<protein>
    <submittedName>
        <fullName evidence="1">Uncharacterized protein</fullName>
    </submittedName>
</protein>
<name>A0ABU3STN0_9ALTE</name>
<dbReference type="EMBL" id="JAWDIO010000002">
    <property type="protein sequence ID" value="MDU0353368.1"/>
    <property type="molecule type" value="Genomic_DNA"/>
</dbReference>
<accession>A0ABU3STN0</accession>
<organism evidence="1 2">
    <name type="scientific">Paraglaciecola aquimarina</name>
    <dbReference type="NCBI Taxonomy" id="1235557"/>
    <lineage>
        <taxon>Bacteria</taxon>
        <taxon>Pseudomonadati</taxon>
        <taxon>Pseudomonadota</taxon>
        <taxon>Gammaproteobacteria</taxon>
        <taxon>Alteromonadales</taxon>
        <taxon>Alteromonadaceae</taxon>
        <taxon>Paraglaciecola</taxon>
    </lineage>
</organism>
<reference evidence="1 2" key="1">
    <citation type="submission" date="2023-10" db="EMBL/GenBank/DDBJ databases">
        <title>Glaciecola aquimarina strain GGW-M5 nov., isolated from a coastal seawater.</title>
        <authorList>
            <person name="Bayburt H."/>
            <person name="Kim J.M."/>
            <person name="Choi B.J."/>
            <person name="Jeon C.O."/>
        </authorList>
    </citation>
    <scope>NUCLEOTIDE SEQUENCE [LARGE SCALE GENOMIC DNA]</scope>
    <source>
        <strain evidence="1 2">KCTC 32108</strain>
    </source>
</reference>
<gene>
    <name evidence="1" type="ORF">RS130_04970</name>
</gene>
<evidence type="ECO:0000313" key="1">
    <source>
        <dbReference type="EMBL" id="MDU0353368.1"/>
    </source>
</evidence>
<dbReference type="Proteomes" id="UP001247805">
    <property type="component" value="Unassembled WGS sequence"/>
</dbReference>
<keyword evidence="2" id="KW-1185">Reference proteome</keyword>